<dbReference type="Proteomes" id="UP000655420">
    <property type="component" value="Unassembled WGS sequence"/>
</dbReference>
<proteinExistence type="inferred from homology"/>
<dbReference type="Pfam" id="PF00702">
    <property type="entry name" value="Hydrolase"/>
    <property type="match status" value="1"/>
</dbReference>
<name>A0A8J7M9E6_9RHOB</name>
<accession>A0A8J7M9E6</accession>
<dbReference type="InterPro" id="IPR023198">
    <property type="entry name" value="PGP-like_dom2"/>
</dbReference>
<dbReference type="PRINTS" id="PR00413">
    <property type="entry name" value="HADHALOGNASE"/>
</dbReference>
<dbReference type="GO" id="GO:0005829">
    <property type="term" value="C:cytosol"/>
    <property type="evidence" value="ECO:0007669"/>
    <property type="project" value="TreeGrafter"/>
</dbReference>
<dbReference type="GO" id="GO:0008967">
    <property type="term" value="F:phosphoglycolate phosphatase activity"/>
    <property type="evidence" value="ECO:0007669"/>
    <property type="project" value="UniProtKB-EC"/>
</dbReference>
<dbReference type="InterPro" id="IPR050155">
    <property type="entry name" value="HAD-like_hydrolase_sf"/>
</dbReference>
<comment type="pathway">
    <text evidence="2">Organic acid metabolism; glycolate biosynthesis; glycolate from 2-phosphoglycolate: step 1/1.</text>
</comment>
<dbReference type="EC" id="3.1.3.18" evidence="4"/>
<dbReference type="InterPro" id="IPR023214">
    <property type="entry name" value="HAD_sf"/>
</dbReference>
<gene>
    <name evidence="5" type="ORF">H0I76_11665</name>
</gene>
<reference evidence="5" key="1">
    <citation type="submission" date="2020-12" db="EMBL/GenBank/DDBJ databases">
        <title>Bacterial taxonomy.</title>
        <authorList>
            <person name="Pan X."/>
        </authorList>
    </citation>
    <scope>NUCLEOTIDE SEQUENCE</scope>
    <source>
        <strain evidence="5">M0105</strain>
    </source>
</reference>
<sequence length="256" mass="26692">MRPGEAWTRLSNTPWQRDETVIRGILFDKDGTLFDFQATWAGVIDLLLDELAPEPHIRARMAADAGFDPATRRFMPGSPIVAGATAETAAIWARHRPDLGAQHIERMANAAGLAVARRPGGLVPAVPDLPGLLDSLLARGLALGVATHDAEEGARVQLTTAGALDRFGFISGYDSGHALKPDPAMLLAFARQAGIPPAGVIMVGDSRHDLEMVAPAGAALAVGVLTGPATAADLAPHADHILPSIGDLPNLLDSLG</sequence>
<evidence type="ECO:0000256" key="3">
    <source>
        <dbReference type="ARBA" id="ARBA00006171"/>
    </source>
</evidence>
<dbReference type="SFLD" id="SFLDS00003">
    <property type="entry name" value="Haloacid_Dehalogenase"/>
    <property type="match status" value="1"/>
</dbReference>
<comment type="catalytic activity">
    <reaction evidence="1">
        <text>2-phosphoglycolate + H2O = glycolate + phosphate</text>
        <dbReference type="Rhea" id="RHEA:14369"/>
        <dbReference type="ChEBI" id="CHEBI:15377"/>
        <dbReference type="ChEBI" id="CHEBI:29805"/>
        <dbReference type="ChEBI" id="CHEBI:43474"/>
        <dbReference type="ChEBI" id="CHEBI:58033"/>
        <dbReference type="EC" id="3.1.3.18"/>
    </reaction>
</comment>
<evidence type="ECO:0000256" key="1">
    <source>
        <dbReference type="ARBA" id="ARBA00000830"/>
    </source>
</evidence>
<dbReference type="EMBL" id="JAEHHL010000006">
    <property type="protein sequence ID" value="MBK0399849.1"/>
    <property type="molecule type" value="Genomic_DNA"/>
</dbReference>
<evidence type="ECO:0000256" key="2">
    <source>
        <dbReference type="ARBA" id="ARBA00004818"/>
    </source>
</evidence>
<dbReference type="AlphaFoldDB" id="A0A8J7M9E6"/>
<dbReference type="PANTHER" id="PTHR43434">
    <property type="entry name" value="PHOSPHOGLYCOLATE PHOSPHATASE"/>
    <property type="match status" value="1"/>
</dbReference>
<evidence type="ECO:0000256" key="4">
    <source>
        <dbReference type="ARBA" id="ARBA00013078"/>
    </source>
</evidence>
<dbReference type="GO" id="GO:0006281">
    <property type="term" value="P:DNA repair"/>
    <property type="evidence" value="ECO:0007669"/>
    <property type="project" value="TreeGrafter"/>
</dbReference>
<dbReference type="SUPFAM" id="SSF56784">
    <property type="entry name" value="HAD-like"/>
    <property type="match status" value="1"/>
</dbReference>
<dbReference type="InterPro" id="IPR036412">
    <property type="entry name" value="HAD-like_sf"/>
</dbReference>
<protein>
    <recommendedName>
        <fullName evidence="4">phosphoglycolate phosphatase</fullName>
        <ecNumber evidence="4">3.1.3.18</ecNumber>
    </recommendedName>
</protein>
<comment type="similarity">
    <text evidence="3">Belongs to the HAD-like hydrolase superfamily. CbbY/CbbZ/Gph/YieH family.</text>
</comment>
<dbReference type="InterPro" id="IPR006439">
    <property type="entry name" value="HAD-SF_hydro_IA"/>
</dbReference>
<comment type="caution">
    <text evidence="5">The sequence shown here is derived from an EMBL/GenBank/DDBJ whole genome shotgun (WGS) entry which is preliminary data.</text>
</comment>
<dbReference type="Gene3D" id="3.40.50.1000">
    <property type="entry name" value="HAD superfamily/HAD-like"/>
    <property type="match status" value="1"/>
</dbReference>
<keyword evidence="5" id="KW-0378">Hydrolase</keyword>
<evidence type="ECO:0000313" key="5">
    <source>
        <dbReference type="EMBL" id="MBK0399849.1"/>
    </source>
</evidence>
<dbReference type="PANTHER" id="PTHR43434:SF1">
    <property type="entry name" value="PHOSPHOGLYCOLATE PHOSPHATASE"/>
    <property type="match status" value="1"/>
</dbReference>
<evidence type="ECO:0000313" key="6">
    <source>
        <dbReference type="Proteomes" id="UP000655420"/>
    </source>
</evidence>
<organism evidence="5 6">
    <name type="scientific">Thermohalobaculum xanthum</name>
    <dbReference type="NCBI Taxonomy" id="2753746"/>
    <lineage>
        <taxon>Bacteria</taxon>
        <taxon>Pseudomonadati</taxon>
        <taxon>Pseudomonadota</taxon>
        <taxon>Alphaproteobacteria</taxon>
        <taxon>Rhodobacterales</taxon>
        <taxon>Paracoccaceae</taxon>
        <taxon>Thermohalobaculum</taxon>
    </lineage>
</organism>
<dbReference type="NCBIfam" id="TIGR01549">
    <property type="entry name" value="HAD-SF-IA-v1"/>
    <property type="match status" value="1"/>
</dbReference>
<dbReference type="Gene3D" id="1.10.150.240">
    <property type="entry name" value="Putative phosphatase, domain 2"/>
    <property type="match status" value="1"/>
</dbReference>
<keyword evidence="6" id="KW-1185">Reference proteome</keyword>
<dbReference type="SFLD" id="SFLDG01129">
    <property type="entry name" value="C1.5:_HAD__Beta-PGM__Phosphata"/>
    <property type="match status" value="1"/>
</dbReference>